<name>A0A8T0WGS3_PANVG</name>
<accession>A0A8T0WGS3</accession>
<proteinExistence type="predicted"/>
<gene>
    <name evidence="1" type="ORF">PVAP13_1NG064700</name>
</gene>
<evidence type="ECO:0000313" key="2">
    <source>
        <dbReference type="Proteomes" id="UP000823388"/>
    </source>
</evidence>
<keyword evidence="2" id="KW-1185">Reference proteome</keyword>
<dbReference type="AlphaFoldDB" id="A0A8T0WGS3"/>
<sequence>MASEFVNMHAWSVIRSCCSFTLSPPPKDHLKLIVQALVVLSFDLVSMNMLERFFSGTSLAHNSVNCCGSCSKLTMNIVRILRPRLLFQTPMNMHERQLSYSQQLPSFDQNIMFYHGISISVECFVLVLHFITRQRCLLCRCFLFCL</sequence>
<organism evidence="1 2">
    <name type="scientific">Panicum virgatum</name>
    <name type="common">Blackwell switchgrass</name>
    <dbReference type="NCBI Taxonomy" id="38727"/>
    <lineage>
        <taxon>Eukaryota</taxon>
        <taxon>Viridiplantae</taxon>
        <taxon>Streptophyta</taxon>
        <taxon>Embryophyta</taxon>
        <taxon>Tracheophyta</taxon>
        <taxon>Spermatophyta</taxon>
        <taxon>Magnoliopsida</taxon>
        <taxon>Liliopsida</taxon>
        <taxon>Poales</taxon>
        <taxon>Poaceae</taxon>
        <taxon>PACMAD clade</taxon>
        <taxon>Panicoideae</taxon>
        <taxon>Panicodae</taxon>
        <taxon>Paniceae</taxon>
        <taxon>Panicinae</taxon>
        <taxon>Panicum</taxon>
        <taxon>Panicum sect. Hiantes</taxon>
    </lineage>
</organism>
<dbReference type="Proteomes" id="UP000823388">
    <property type="component" value="Chromosome 1N"/>
</dbReference>
<protein>
    <submittedName>
        <fullName evidence="1">Uncharacterized protein</fullName>
    </submittedName>
</protein>
<reference evidence="1" key="1">
    <citation type="submission" date="2020-05" db="EMBL/GenBank/DDBJ databases">
        <title>WGS assembly of Panicum virgatum.</title>
        <authorList>
            <person name="Lovell J.T."/>
            <person name="Jenkins J."/>
            <person name="Shu S."/>
            <person name="Juenger T.E."/>
            <person name="Schmutz J."/>
        </authorList>
    </citation>
    <scope>NUCLEOTIDE SEQUENCE</scope>
    <source>
        <strain evidence="1">AP13</strain>
    </source>
</reference>
<evidence type="ECO:0000313" key="1">
    <source>
        <dbReference type="EMBL" id="KAG2648781.1"/>
    </source>
</evidence>
<dbReference type="EMBL" id="CM029038">
    <property type="protein sequence ID" value="KAG2648781.1"/>
    <property type="molecule type" value="Genomic_DNA"/>
</dbReference>
<comment type="caution">
    <text evidence="1">The sequence shown here is derived from an EMBL/GenBank/DDBJ whole genome shotgun (WGS) entry which is preliminary data.</text>
</comment>